<feature type="transmembrane region" description="Helical" evidence="7">
    <location>
        <begin position="368"/>
        <end position="391"/>
    </location>
</feature>
<dbReference type="Gene3D" id="1.20.1250.20">
    <property type="entry name" value="MFS general substrate transporter like domains"/>
    <property type="match status" value="2"/>
</dbReference>
<dbReference type="GO" id="GO:0005886">
    <property type="term" value="C:plasma membrane"/>
    <property type="evidence" value="ECO:0007669"/>
    <property type="project" value="UniProtKB-SubCell"/>
</dbReference>
<dbReference type="PIRSF" id="PIRSF002808">
    <property type="entry name" value="Hexose_phosphate_transp"/>
    <property type="match status" value="1"/>
</dbReference>
<evidence type="ECO:0000256" key="6">
    <source>
        <dbReference type="ARBA" id="ARBA00038514"/>
    </source>
</evidence>
<evidence type="ECO:0000256" key="3">
    <source>
        <dbReference type="ARBA" id="ARBA00022692"/>
    </source>
</evidence>
<keyword evidence="3 7" id="KW-0812">Transmembrane</keyword>
<dbReference type="InterPro" id="IPR000849">
    <property type="entry name" value="Sugar_P_transporter"/>
</dbReference>
<sequence length="431" mass="46419">MTQASAAPASKVRYRIVLWLLVGGMINYIDRANLSIAAPAMIAELGLDNTDIGLMGTVFAWCYAVAQLPAGWIADRFGARLVYALALLAWSLATMGMGLASALWVFLLLRVLLGFGEAPCWPTAAKVTSFWFPRQERGIATGIFDSASKWGPALAPPVLVGVLAWFGWRGLFLFTGLVGAVFALVFYLFYRNPDRHARLPQAEFDWIESGGGGHEQVMQRSPMPWRALFAQRSVWGMILGYFCTIWIWNIFLVFLPLYLKDSWQITLTEMGFYSSIPWIGGALGNIASGFVARSLVERQGLPSLKARQYIIAVSALVAAGAVIALPFMGSLAMTIALMTLALAFISAITGSAWALAGDVAPPSMVASVGSIQNFGGYFGGAFSPLVAGMIVDTTGSWSLAFISGGIIAAGAAICYLWIVRDPIVTPEAEDR</sequence>
<evidence type="ECO:0000256" key="2">
    <source>
        <dbReference type="ARBA" id="ARBA00022475"/>
    </source>
</evidence>
<dbReference type="InterPro" id="IPR020846">
    <property type="entry name" value="MFS_dom"/>
</dbReference>
<feature type="transmembrane region" description="Helical" evidence="7">
    <location>
        <begin position="81"/>
        <end position="107"/>
    </location>
</feature>
<reference evidence="9 10" key="1">
    <citation type="submission" date="2018-10" db="EMBL/GenBank/DDBJ databases">
        <title>Genomic Encyclopedia of Type Strains, Phase IV (KMG-IV): sequencing the most valuable type-strain genomes for metagenomic binning, comparative biology and taxonomic classification.</title>
        <authorList>
            <person name="Goeker M."/>
        </authorList>
    </citation>
    <scope>NUCLEOTIDE SEQUENCE [LARGE SCALE GENOMIC DNA]</scope>
    <source>
        <strain evidence="9 10">DSM 23229</strain>
    </source>
</reference>
<feature type="transmembrane region" description="Helical" evidence="7">
    <location>
        <begin position="12"/>
        <end position="29"/>
    </location>
</feature>
<dbReference type="PROSITE" id="PS50850">
    <property type="entry name" value="MFS"/>
    <property type="match status" value="1"/>
</dbReference>
<dbReference type="Proteomes" id="UP000281975">
    <property type="component" value="Unassembled WGS sequence"/>
</dbReference>
<dbReference type="InterPro" id="IPR050382">
    <property type="entry name" value="MFS_Na/Anion_cotransporter"/>
</dbReference>
<evidence type="ECO:0000313" key="9">
    <source>
        <dbReference type="EMBL" id="RKR03361.1"/>
    </source>
</evidence>
<comment type="subcellular location">
    <subcellularLocation>
        <location evidence="1">Cell membrane</location>
        <topology evidence="1">Multi-pass membrane protein</topology>
    </subcellularLocation>
</comment>
<feature type="transmembrane region" description="Helical" evidence="7">
    <location>
        <begin position="234"/>
        <end position="255"/>
    </location>
</feature>
<keyword evidence="5 7" id="KW-0472">Membrane</keyword>
<dbReference type="OrthoDB" id="9771451at2"/>
<gene>
    <name evidence="9" type="ORF">C7446_1884</name>
</gene>
<comment type="similarity">
    <text evidence="6">Belongs to the major facilitator superfamily. Phthalate permease family.</text>
</comment>
<proteinExistence type="inferred from homology"/>
<dbReference type="CDD" id="cd17319">
    <property type="entry name" value="MFS_ExuT_GudP_like"/>
    <property type="match status" value="1"/>
</dbReference>
<protein>
    <submittedName>
        <fullName evidence="9">Sugar phosphate permease</fullName>
    </submittedName>
</protein>
<dbReference type="SUPFAM" id="SSF103473">
    <property type="entry name" value="MFS general substrate transporter"/>
    <property type="match status" value="1"/>
</dbReference>
<dbReference type="PANTHER" id="PTHR11662:SF399">
    <property type="entry name" value="FI19708P1-RELATED"/>
    <property type="match status" value="1"/>
</dbReference>
<feature type="transmembrane region" description="Helical" evidence="7">
    <location>
        <begin position="335"/>
        <end position="356"/>
    </location>
</feature>
<feature type="transmembrane region" description="Helical" evidence="7">
    <location>
        <begin position="52"/>
        <end position="74"/>
    </location>
</feature>
<comment type="caution">
    <text evidence="9">The sequence shown here is derived from an EMBL/GenBank/DDBJ whole genome shotgun (WGS) entry which is preliminary data.</text>
</comment>
<feature type="transmembrane region" description="Helical" evidence="7">
    <location>
        <begin position="397"/>
        <end position="418"/>
    </location>
</feature>
<feature type="transmembrane region" description="Helical" evidence="7">
    <location>
        <begin position="275"/>
        <end position="296"/>
    </location>
</feature>
<accession>A0A420WW75</accession>
<evidence type="ECO:0000313" key="10">
    <source>
        <dbReference type="Proteomes" id="UP000281975"/>
    </source>
</evidence>
<keyword evidence="10" id="KW-1185">Reference proteome</keyword>
<evidence type="ECO:0000259" key="8">
    <source>
        <dbReference type="PROSITE" id="PS50850"/>
    </source>
</evidence>
<dbReference type="Pfam" id="PF07690">
    <property type="entry name" value="MFS_1"/>
    <property type="match status" value="1"/>
</dbReference>
<dbReference type="EMBL" id="RBIN01000005">
    <property type="protein sequence ID" value="RKR03361.1"/>
    <property type="molecule type" value="Genomic_DNA"/>
</dbReference>
<keyword evidence="4 7" id="KW-1133">Transmembrane helix</keyword>
<name>A0A420WW75_9GAMM</name>
<keyword evidence="2" id="KW-1003">Cell membrane</keyword>
<feature type="domain" description="Major facilitator superfamily (MFS) profile" evidence="8">
    <location>
        <begin position="16"/>
        <end position="423"/>
    </location>
</feature>
<dbReference type="InterPro" id="IPR011701">
    <property type="entry name" value="MFS"/>
</dbReference>
<evidence type="ECO:0000256" key="5">
    <source>
        <dbReference type="ARBA" id="ARBA00023136"/>
    </source>
</evidence>
<feature type="transmembrane region" description="Helical" evidence="7">
    <location>
        <begin position="308"/>
        <end position="329"/>
    </location>
</feature>
<evidence type="ECO:0000256" key="1">
    <source>
        <dbReference type="ARBA" id="ARBA00004651"/>
    </source>
</evidence>
<evidence type="ECO:0000256" key="4">
    <source>
        <dbReference type="ARBA" id="ARBA00022989"/>
    </source>
</evidence>
<dbReference type="AlphaFoldDB" id="A0A420WW75"/>
<evidence type="ECO:0000256" key="7">
    <source>
        <dbReference type="SAM" id="Phobius"/>
    </source>
</evidence>
<dbReference type="RefSeq" id="WP_121172837.1">
    <property type="nucleotide sequence ID" value="NZ_RBIN01000005.1"/>
</dbReference>
<dbReference type="PANTHER" id="PTHR11662">
    <property type="entry name" value="SOLUTE CARRIER FAMILY 17"/>
    <property type="match status" value="1"/>
</dbReference>
<dbReference type="GO" id="GO:0022857">
    <property type="term" value="F:transmembrane transporter activity"/>
    <property type="evidence" value="ECO:0007669"/>
    <property type="project" value="InterPro"/>
</dbReference>
<feature type="transmembrane region" description="Helical" evidence="7">
    <location>
        <begin position="166"/>
        <end position="190"/>
    </location>
</feature>
<organism evidence="9 10">
    <name type="scientific">Kushneria sinocarnis</name>
    <dbReference type="NCBI Taxonomy" id="595502"/>
    <lineage>
        <taxon>Bacteria</taxon>
        <taxon>Pseudomonadati</taxon>
        <taxon>Pseudomonadota</taxon>
        <taxon>Gammaproteobacteria</taxon>
        <taxon>Oceanospirillales</taxon>
        <taxon>Halomonadaceae</taxon>
        <taxon>Kushneria</taxon>
    </lineage>
</organism>
<dbReference type="InterPro" id="IPR036259">
    <property type="entry name" value="MFS_trans_sf"/>
</dbReference>